<evidence type="ECO:0000256" key="2">
    <source>
        <dbReference type="SAM" id="MobiDB-lite"/>
    </source>
</evidence>
<evidence type="ECO:0000256" key="1">
    <source>
        <dbReference type="RuleBase" id="RU363044"/>
    </source>
</evidence>
<comment type="cofactor">
    <cofactor evidence="1">
        <name>Mg(2+)</name>
        <dbReference type="ChEBI" id="CHEBI:18420"/>
    </cofactor>
</comment>
<evidence type="ECO:0000313" key="4">
    <source>
        <dbReference type="EMBL" id="CAG8565896.1"/>
    </source>
</evidence>
<keyword evidence="1" id="KW-0547">Nucleotide-binding</keyword>
<keyword evidence="1" id="KW-0234">DNA repair</keyword>
<feature type="compositionally biased region" description="Basic and acidic residues" evidence="2">
    <location>
        <begin position="199"/>
        <end position="214"/>
    </location>
</feature>
<evidence type="ECO:0000259" key="3">
    <source>
        <dbReference type="Pfam" id="PF05970"/>
    </source>
</evidence>
<dbReference type="Pfam" id="PF05970">
    <property type="entry name" value="PIF1"/>
    <property type="match status" value="1"/>
</dbReference>
<name>A0ABN7UCY8_GIGMA</name>
<organism evidence="4 5">
    <name type="scientific">Gigaspora margarita</name>
    <dbReference type="NCBI Taxonomy" id="4874"/>
    <lineage>
        <taxon>Eukaryota</taxon>
        <taxon>Fungi</taxon>
        <taxon>Fungi incertae sedis</taxon>
        <taxon>Mucoromycota</taxon>
        <taxon>Glomeromycotina</taxon>
        <taxon>Glomeromycetes</taxon>
        <taxon>Diversisporales</taxon>
        <taxon>Gigasporaceae</taxon>
        <taxon>Gigaspora</taxon>
    </lineage>
</organism>
<dbReference type="Proteomes" id="UP000789901">
    <property type="component" value="Unassembled WGS sequence"/>
</dbReference>
<keyword evidence="5" id="KW-1185">Reference proteome</keyword>
<reference evidence="4 5" key="1">
    <citation type="submission" date="2021-06" db="EMBL/GenBank/DDBJ databases">
        <authorList>
            <person name="Kallberg Y."/>
            <person name="Tangrot J."/>
            <person name="Rosling A."/>
        </authorList>
    </citation>
    <scope>NUCLEOTIDE SEQUENCE [LARGE SCALE GENOMIC DNA]</scope>
    <source>
        <strain evidence="4 5">120-4 pot B 10/14</strain>
    </source>
</reference>
<protein>
    <recommendedName>
        <fullName evidence="1">ATP-dependent DNA helicase</fullName>
        <ecNumber evidence="1">5.6.2.3</ecNumber>
    </recommendedName>
</protein>
<comment type="similarity">
    <text evidence="1">Belongs to the helicase family.</text>
</comment>
<accession>A0ABN7UCY8</accession>
<dbReference type="EC" id="5.6.2.3" evidence="1"/>
<comment type="caution">
    <text evidence="4">The sequence shown here is derived from an EMBL/GenBank/DDBJ whole genome shotgun (WGS) entry which is preliminary data.</text>
</comment>
<dbReference type="PANTHER" id="PTHR10492:SF57">
    <property type="entry name" value="ATP-DEPENDENT DNA HELICASE"/>
    <property type="match status" value="1"/>
</dbReference>
<comment type="catalytic activity">
    <reaction evidence="1">
        <text>ATP + H2O = ADP + phosphate + H(+)</text>
        <dbReference type="Rhea" id="RHEA:13065"/>
        <dbReference type="ChEBI" id="CHEBI:15377"/>
        <dbReference type="ChEBI" id="CHEBI:15378"/>
        <dbReference type="ChEBI" id="CHEBI:30616"/>
        <dbReference type="ChEBI" id="CHEBI:43474"/>
        <dbReference type="ChEBI" id="CHEBI:456216"/>
        <dbReference type="EC" id="5.6.2.3"/>
    </reaction>
</comment>
<sequence length="543" mass="62604">MSIGERQDFCCNSKIRSLISPLPQLPSTLQNLYINNKDIGHLSHQYDSLFLFTTLGYMGGILCLPDPHAFIINGHSYHQIHSANMEELMIVNPFVQGLYQLCDTDYPQIQLVIRQAIANIEIAACVIVHSTAIVQKRCVQIWRINEDKPDYISILNEHYEALQYPLFFPYGEIVDMFSRAEDERLQFIRKEQYRFRKGGQKEDESLSEKAEMHPEGTYLPSSHTPSFRCMRQNKICRWNYPKPIQENIVINELGHVCYRHRTKHDVNVVPYNAFLLLKLNSHINVEVASTSHVISYLYKYIYKGPDYATVNINIEENETEAIDEIKDYLNTCYLSAMETNAARALSLLEDVTENKQCFNEAGIPPQNIWLNYHELLSADYITKQNNIHEGINKTLIWIATFLEKHGIKISQIGLPQLVGYLLELMHTKTQYNNYHELVAKSVEMINQLNYEQKKLAAGRTAHSLFHIPIENNDNRSQKENIEAVDILLCELCNRNLLFGRKIFIGVGDFCQVAPVIPNAEKAATILESIKLSSIWNTFEINNL</sequence>
<feature type="domain" description="DNA helicase Pif1-like DEAD-box helicase" evidence="3">
    <location>
        <begin position="478"/>
        <end position="540"/>
    </location>
</feature>
<dbReference type="EMBL" id="CAJVQB010002200">
    <property type="protein sequence ID" value="CAG8565896.1"/>
    <property type="molecule type" value="Genomic_DNA"/>
</dbReference>
<keyword evidence="1" id="KW-0233">DNA recombination</keyword>
<dbReference type="PANTHER" id="PTHR10492">
    <property type="match status" value="1"/>
</dbReference>
<feature type="region of interest" description="Disordered" evidence="2">
    <location>
        <begin position="199"/>
        <end position="219"/>
    </location>
</feature>
<dbReference type="InterPro" id="IPR010285">
    <property type="entry name" value="DNA_helicase_pif1-like_DEAD"/>
</dbReference>
<proteinExistence type="inferred from homology"/>
<evidence type="ECO:0000313" key="5">
    <source>
        <dbReference type="Proteomes" id="UP000789901"/>
    </source>
</evidence>
<keyword evidence="1" id="KW-0378">Hydrolase</keyword>
<keyword evidence="1" id="KW-0227">DNA damage</keyword>
<keyword evidence="1" id="KW-0347">Helicase</keyword>
<gene>
    <name evidence="4" type="ORF">GMARGA_LOCUS5244</name>
</gene>
<keyword evidence="1" id="KW-0067">ATP-binding</keyword>